<dbReference type="RefSeq" id="WP_053391119.1">
    <property type="nucleotide sequence ID" value="NZ_CP010899.1"/>
</dbReference>
<keyword evidence="3" id="KW-1185">Reference proteome</keyword>
<evidence type="ECO:0000313" key="3">
    <source>
        <dbReference type="Proteomes" id="UP000062963"/>
    </source>
</evidence>
<organism evidence="2 3">
    <name type="scientific">Spiroplasma kunkelii CR2-3x</name>
    <dbReference type="NCBI Taxonomy" id="273035"/>
    <lineage>
        <taxon>Bacteria</taxon>
        <taxon>Bacillati</taxon>
        <taxon>Mycoplasmatota</taxon>
        <taxon>Mollicutes</taxon>
        <taxon>Entomoplasmatales</taxon>
        <taxon>Spiroplasmataceae</taxon>
        <taxon>Spiroplasma</taxon>
    </lineage>
</organism>
<keyword evidence="2" id="KW-0436">Ligase</keyword>
<accession>A0A0K2JHA5</accession>
<dbReference type="EMBL" id="CP010899">
    <property type="protein sequence ID" value="ALA97980.1"/>
    <property type="molecule type" value="Genomic_DNA"/>
</dbReference>
<dbReference type="GO" id="GO:0004812">
    <property type="term" value="F:aminoacyl-tRNA ligase activity"/>
    <property type="evidence" value="ECO:0007669"/>
    <property type="project" value="UniProtKB-KW"/>
</dbReference>
<feature type="transmembrane region" description="Helical" evidence="1">
    <location>
        <begin position="65"/>
        <end position="85"/>
    </location>
</feature>
<keyword evidence="1" id="KW-1133">Transmembrane helix</keyword>
<name>A0A0K2JHA5_SPIKU</name>
<dbReference type="KEGG" id="skn:SKUN_001094"/>
<keyword evidence="1" id="KW-0812">Transmembrane</keyword>
<evidence type="ECO:0000313" key="2">
    <source>
        <dbReference type="EMBL" id="ALA97980.1"/>
    </source>
</evidence>
<sequence>MTNEQIELLWNTLKKQNNSVNLPLTTFLGYNKKTDIGTVLALFDANGYPVITLNEIGFIAFDHTVFYALPLAGVKFLIAFLKLNIKCQLTKQEN</sequence>
<keyword evidence="1" id="KW-0472">Membrane</keyword>
<proteinExistence type="predicted"/>
<dbReference type="PATRIC" id="fig|273035.7.peg.1351"/>
<reference evidence="2 3" key="1">
    <citation type="journal article" date="2015" name="Genome Announc.">
        <title>Complete Genome Sequence of Spiroplasma kunkelii Strain CR2-3x, Causal Agent of Corn Stunt Disease in Zea mays L.</title>
        <authorList>
            <person name="Davis R.E."/>
            <person name="Shao J."/>
            <person name="Dally E.L."/>
            <person name="Zhao Y."/>
            <person name="Gasparich G.E."/>
            <person name="Gaynor B.J."/>
            <person name="Athey J.C."/>
            <person name="Harrison N.A."/>
            <person name="Donofrio N."/>
        </authorList>
    </citation>
    <scope>NUCLEOTIDE SEQUENCE [LARGE SCALE GENOMIC DNA]</scope>
    <source>
        <strain evidence="2 3">CR2-3x</strain>
    </source>
</reference>
<protein>
    <submittedName>
        <fullName evidence="2">Alanyl-tRNA synthetase</fullName>
    </submittedName>
</protein>
<dbReference type="Proteomes" id="UP000062963">
    <property type="component" value="Chromosome"/>
</dbReference>
<dbReference type="STRING" id="273035.SKUN_001094"/>
<evidence type="ECO:0000256" key="1">
    <source>
        <dbReference type="SAM" id="Phobius"/>
    </source>
</evidence>
<gene>
    <name evidence="2" type="primary">alaS</name>
    <name evidence="2" type="ORF">SKUN_001094</name>
</gene>
<keyword evidence="2" id="KW-0030">Aminoacyl-tRNA synthetase</keyword>
<dbReference type="AlphaFoldDB" id="A0A0K2JHA5"/>